<evidence type="ECO:0000313" key="6">
    <source>
        <dbReference type="Proteomes" id="UP000183810"/>
    </source>
</evidence>
<feature type="binding site" evidence="1">
    <location>
        <position position="30"/>
    </location>
    <ligand>
        <name>Zn(2+)</name>
        <dbReference type="ChEBI" id="CHEBI:29105"/>
    </ligand>
</feature>
<dbReference type="GO" id="GO:0008168">
    <property type="term" value="F:methyltransferase activity"/>
    <property type="evidence" value="ECO:0007669"/>
    <property type="project" value="UniProtKB-KW"/>
</dbReference>
<dbReference type="AlphaFoldDB" id="A0A1J0VX96"/>
<feature type="domain" description="Methyltransferase" evidence="3">
    <location>
        <begin position="92"/>
        <end position="176"/>
    </location>
</feature>
<dbReference type="InterPro" id="IPR048647">
    <property type="entry name" value="RlmA_N"/>
</dbReference>
<sequence length="278" mass="29019">MSEVAALLACPECGHDLHTHEHVLRCDRGHSFDIARQGYVGLLTGASTKMTGDTADMLDARAAFQGTGHFAPIAGAAARACTEGAQTEGNAVLEVGAGTGYYLAETLDAAPDALGIALDVSKPAARRAARAHPRMASILADAWLGLPLRDSTLTGVLSVFAPRNPAEIARVLAPGGRFVVVTPTTGHLGELVGPLDMVRVDPDKDRRLADSLAGTFTRAEHTHVEFPMKLSRADVTHVIAMGPSAFHGAPADDPRIASLPDSTEVTASVTVSTYLLNS</sequence>
<accession>A0A1J0VX96</accession>
<feature type="binding site" evidence="1">
    <location>
        <position position="10"/>
    </location>
    <ligand>
        <name>Zn(2+)</name>
        <dbReference type="ChEBI" id="CHEBI:29105"/>
    </ligand>
</feature>
<keyword evidence="1" id="KW-0862">Zinc</keyword>
<dbReference type="Gene3D" id="3.40.50.150">
    <property type="entry name" value="Vaccinia Virus protein VP39"/>
    <property type="match status" value="1"/>
</dbReference>
<dbReference type="Pfam" id="PF13649">
    <property type="entry name" value="Methyltransf_25"/>
    <property type="match status" value="1"/>
</dbReference>
<feature type="binding site" evidence="2">
    <location>
        <position position="70"/>
    </location>
    <ligand>
        <name>S-adenosyl-L-methionine</name>
        <dbReference type="ChEBI" id="CHEBI:59789"/>
    </ligand>
</feature>
<dbReference type="InterPro" id="IPR016718">
    <property type="entry name" value="rRNA_m1G-MeTrfase_A_prd"/>
</dbReference>
<dbReference type="EMBL" id="CP018082">
    <property type="protein sequence ID" value="APE36676.1"/>
    <property type="molecule type" value="Genomic_DNA"/>
</dbReference>
<keyword evidence="5" id="KW-0808">Transferase</keyword>
<organism evidence="5 6">
    <name type="scientific">Nocardia mangyaensis</name>
    <dbReference type="NCBI Taxonomy" id="2213200"/>
    <lineage>
        <taxon>Bacteria</taxon>
        <taxon>Bacillati</taxon>
        <taxon>Actinomycetota</taxon>
        <taxon>Actinomycetes</taxon>
        <taxon>Mycobacteriales</taxon>
        <taxon>Nocardiaceae</taxon>
        <taxon>Nocardia</taxon>
    </lineage>
</organism>
<evidence type="ECO:0000256" key="2">
    <source>
        <dbReference type="PIRSR" id="PIRSR018249-2"/>
    </source>
</evidence>
<proteinExistence type="predicted"/>
<dbReference type="SUPFAM" id="SSF53335">
    <property type="entry name" value="S-adenosyl-L-methionine-dependent methyltransferases"/>
    <property type="match status" value="1"/>
</dbReference>
<dbReference type="InterPro" id="IPR041698">
    <property type="entry name" value="Methyltransf_25"/>
</dbReference>
<feature type="binding site" evidence="1">
    <location>
        <position position="26"/>
    </location>
    <ligand>
        <name>Zn(2+)</name>
        <dbReference type="ChEBI" id="CHEBI:29105"/>
    </ligand>
</feature>
<feature type="domain" description="23S rRNA (guanine(745)-N(1))-methyltransferase N-terminal" evidence="4">
    <location>
        <begin position="9"/>
        <end position="43"/>
    </location>
</feature>
<evidence type="ECO:0000313" key="5">
    <source>
        <dbReference type="EMBL" id="APE36676.1"/>
    </source>
</evidence>
<evidence type="ECO:0000259" key="3">
    <source>
        <dbReference type="Pfam" id="PF13649"/>
    </source>
</evidence>
<keyword evidence="2" id="KW-0949">S-adenosyl-L-methionine</keyword>
<dbReference type="CDD" id="cd02440">
    <property type="entry name" value="AdoMet_MTases"/>
    <property type="match status" value="1"/>
</dbReference>
<dbReference type="InterPro" id="IPR029063">
    <property type="entry name" value="SAM-dependent_MTases_sf"/>
</dbReference>
<feature type="binding site" evidence="2">
    <location>
        <position position="187"/>
    </location>
    <ligand>
        <name>S-adenosyl-L-methionine</name>
        <dbReference type="ChEBI" id="CHEBI:59789"/>
    </ligand>
</feature>
<feature type="binding site" evidence="1">
    <location>
        <position position="13"/>
    </location>
    <ligand>
        <name>Zn(2+)</name>
        <dbReference type="ChEBI" id="CHEBI:29105"/>
    </ligand>
</feature>
<dbReference type="PIRSF" id="PIRSF018249">
    <property type="entry name" value="MyrA_prd"/>
    <property type="match status" value="1"/>
</dbReference>
<keyword evidence="6" id="KW-1185">Reference proteome</keyword>
<name>A0A1J0VX96_9NOCA</name>
<dbReference type="Pfam" id="PF21302">
    <property type="entry name" value="Zn_ribbon_RlmA"/>
    <property type="match status" value="1"/>
</dbReference>
<feature type="binding site" evidence="2">
    <location>
        <begin position="99"/>
        <end position="100"/>
    </location>
    <ligand>
        <name>S-adenosyl-L-methionine</name>
        <dbReference type="ChEBI" id="CHEBI:59789"/>
    </ligand>
</feature>
<keyword evidence="5" id="KW-0489">Methyltransferase</keyword>
<dbReference type="Proteomes" id="UP000183810">
    <property type="component" value="Chromosome"/>
</dbReference>
<reference evidence="5" key="1">
    <citation type="submission" date="2016-11" db="EMBL/GenBank/DDBJ databases">
        <authorList>
            <person name="Jaros S."/>
            <person name="Januszkiewicz K."/>
            <person name="Wedrychowicz H."/>
        </authorList>
    </citation>
    <scope>NUCLEOTIDE SEQUENCE [LARGE SCALE GENOMIC DNA]</scope>
    <source>
        <strain evidence="5">Y48</strain>
    </source>
</reference>
<dbReference type="GO" id="GO:0046872">
    <property type="term" value="F:metal ion binding"/>
    <property type="evidence" value="ECO:0007669"/>
    <property type="project" value="UniProtKB-KW"/>
</dbReference>
<gene>
    <name evidence="5" type="ORF">BOX37_25210</name>
</gene>
<dbReference type="KEGG" id="nsl:BOX37_25210"/>
<keyword evidence="1" id="KW-0479">Metal-binding</keyword>
<protein>
    <submittedName>
        <fullName evidence="5">Methyltransferase type 11</fullName>
    </submittedName>
</protein>
<evidence type="ECO:0000256" key="1">
    <source>
        <dbReference type="PIRSR" id="PIRSR018249-1"/>
    </source>
</evidence>
<dbReference type="GO" id="GO:0032259">
    <property type="term" value="P:methylation"/>
    <property type="evidence" value="ECO:0007669"/>
    <property type="project" value="UniProtKB-KW"/>
</dbReference>
<evidence type="ECO:0000259" key="4">
    <source>
        <dbReference type="Pfam" id="PF21302"/>
    </source>
</evidence>